<dbReference type="Proteomes" id="UP001058974">
    <property type="component" value="Chromosome 1"/>
</dbReference>
<evidence type="ECO:0000313" key="3">
    <source>
        <dbReference type="Proteomes" id="UP001058974"/>
    </source>
</evidence>
<dbReference type="AlphaFoldDB" id="A0A9D5GWR2"/>
<reference evidence="2 3" key="1">
    <citation type="journal article" date="2022" name="Nat. Genet.">
        <title>Improved pea reference genome and pan-genome highlight genomic features and evolutionary characteristics.</title>
        <authorList>
            <person name="Yang T."/>
            <person name="Liu R."/>
            <person name="Luo Y."/>
            <person name="Hu S."/>
            <person name="Wang D."/>
            <person name="Wang C."/>
            <person name="Pandey M.K."/>
            <person name="Ge S."/>
            <person name="Xu Q."/>
            <person name="Li N."/>
            <person name="Li G."/>
            <person name="Huang Y."/>
            <person name="Saxena R.K."/>
            <person name="Ji Y."/>
            <person name="Li M."/>
            <person name="Yan X."/>
            <person name="He Y."/>
            <person name="Liu Y."/>
            <person name="Wang X."/>
            <person name="Xiang C."/>
            <person name="Varshney R.K."/>
            <person name="Ding H."/>
            <person name="Gao S."/>
            <person name="Zong X."/>
        </authorList>
    </citation>
    <scope>NUCLEOTIDE SEQUENCE [LARGE SCALE GENOMIC DNA]</scope>
    <source>
        <strain evidence="2 3">cv. Zhongwan 6</strain>
    </source>
</reference>
<gene>
    <name evidence="2" type="ORF">KIW84_012429</name>
</gene>
<dbReference type="PANTHER" id="PTHR32108:SF9">
    <property type="entry name" value="REVERSE TRANSCRIPTASE RNASE H-LIKE DOMAIN-CONTAINING PROTEIN"/>
    <property type="match status" value="1"/>
</dbReference>
<comment type="caution">
    <text evidence="2">The sequence shown here is derived from an EMBL/GenBank/DDBJ whole genome shotgun (WGS) entry which is preliminary data.</text>
</comment>
<accession>A0A9D5GWR2</accession>
<dbReference type="PANTHER" id="PTHR32108">
    <property type="entry name" value="DNA-DIRECTED RNA POLYMERASE SUBUNIT ALPHA"/>
    <property type="match status" value="1"/>
</dbReference>
<dbReference type="Gramene" id="Psat01G0242900-T1">
    <property type="protein sequence ID" value="KAI5443779.1"/>
    <property type="gene ID" value="KIW84_012429"/>
</dbReference>
<evidence type="ECO:0000313" key="2">
    <source>
        <dbReference type="EMBL" id="KAI5443779.1"/>
    </source>
</evidence>
<evidence type="ECO:0000256" key="1">
    <source>
        <dbReference type="SAM" id="MobiDB-lite"/>
    </source>
</evidence>
<dbReference type="EMBL" id="JAMSHJ010000001">
    <property type="protein sequence ID" value="KAI5443779.1"/>
    <property type="molecule type" value="Genomic_DNA"/>
</dbReference>
<feature type="region of interest" description="Disordered" evidence="1">
    <location>
        <begin position="205"/>
        <end position="224"/>
    </location>
</feature>
<proteinExistence type="predicted"/>
<keyword evidence="3" id="KW-1185">Reference proteome</keyword>
<name>A0A9D5GWR2_PEA</name>
<organism evidence="2 3">
    <name type="scientific">Pisum sativum</name>
    <name type="common">Garden pea</name>
    <name type="synonym">Lathyrus oleraceus</name>
    <dbReference type="NCBI Taxonomy" id="3888"/>
    <lineage>
        <taxon>Eukaryota</taxon>
        <taxon>Viridiplantae</taxon>
        <taxon>Streptophyta</taxon>
        <taxon>Embryophyta</taxon>
        <taxon>Tracheophyta</taxon>
        <taxon>Spermatophyta</taxon>
        <taxon>Magnoliopsida</taxon>
        <taxon>eudicotyledons</taxon>
        <taxon>Gunneridae</taxon>
        <taxon>Pentapetalae</taxon>
        <taxon>rosids</taxon>
        <taxon>fabids</taxon>
        <taxon>Fabales</taxon>
        <taxon>Fabaceae</taxon>
        <taxon>Papilionoideae</taxon>
        <taxon>50 kb inversion clade</taxon>
        <taxon>NPAAA clade</taxon>
        <taxon>Hologalegina</taxon>
        <taxon>IRL clade</taxon>
        <taxon>Fabeae</taxon>
        <taxon>Lathyrus</taxon>
    </lineage>
</organism>
<sequence>MKTKVQDLVRCGILCFEDVSPNVKKNPLPEHGKSVNMVQGCPGKCRVCSVNQRGCRQVRKDVQEMLDEGVIEILQNRNVDEDADEVNVISPVFRIPEPVIVKYDGSKQKASPALVIKPAGLVPYSSEKEVPYRYNAVAVENGKEVSLPSSYVVNIADVSGLTRSGRVFSAPPKPQADARGSIDADSVEHPIGNVVSTPNPALAVKPSYTLRTPDSAGPSGNTKEDCDEMLKLIKRSEYNVVD</sequence>
<protein>
    <submittedName>
        <fullName evidence="2">Uncharacterized protein</fullName>
    </submittedName>
</protein>